<dbReference type="CDD" id="cd06550">
    <property type="entry name" value="TM_ABC_iron-siderophores_like"/>
    <property type="match status" value="1"/>
</dbReference>
<evidence type="ECO:0000256" key="8">
    <source>
        <dbReference type="SAM" id="Phobius"/>
    </source>
</evidence>
<feature type="transmembrane region" description="Helical" evidence="8">
    <location>
        <begin position="117"/>
        <end position="137"/>
    </location>
</feature>
<organism evidence="10 11">
    <name type="scientific">Pseudochelatococcus lubricantis</name>
    <dbReference type="NCBI Taxonomy" id="1538102"/>
    <lineage>
        <taxon>Bacteria</taxon>
        <taxon>Pseudomonadati</taxon>
        <taxon>Pseudomonadota</taxon>
        <taxon>Alphaproteobacteria</taxon>
        <taxon>Hyphomicrobiales</taxon>
        <taxon>Chelatococcaceae</taxon>
        <taxon>Pseudochelatococcus</taxon>
    </lineage>
</organism>
<evidence type="ECO:0000313" key="10">
    <source>
        <dbReference type="EMBL" id="NIJ60118.1"/>
    </source>
</evidence>
<keyword evidence="7 8" id="KW-0472">Membrane</keyword>
<dbReference type="PANTHER" id="PTHR30472">
    <property type="entry name" value="FERRIC ENTEROBACTIN TRANSPORT SYSTEM PERMEASE PROTEIN"/>
    <property type="match status" value="1"/>
</dbReference>
<evidence type="ECO:0000256" key="3">
    <source>
        <dbReference type="ARBA" id="ARBA00022448"/>
    </source>
</evidence>
<gene>
    <name evidence="10" type="ORF">FHS82_003984</name>
</gene>
<feature type="transmembrane region" description="Helical" evidence="8">
    <location>
        <begin position="306"/>
        <end position="327"/>
    </location>
</feature>
<comment type="caution">
    <text evidence="10">The sequence shown here is derived from an EMBL/GenBank/DDBJ whole genome shotgun (WGS) entry which is preliminary data.</text>
</comment>
<evidence type="ECO:0000256" key="4">
    <source>
        <dbReference type="ARBA" id="ARBA00022475"/>
    </source>
</evidence>
<comment type="subcellular location">
    <subcellularLocation>
        <location evidence="1">Cell membrane</location>
        <topology evidence="1">Multi-pass membrane protein</topology>
    </subcellularLocation>
</comment>
<dbReference type="Proteomes" id="UP001429580">
    <property type="component" value="Unassembled WGS sequence"/>
</dbReference>
<accession>A0ABX0V6B1</accession>
<feature type="signal peptide" evidence="9">
    <location>
        <begin position="1"/>
        <end position="20"/>
    </location>
</feature>
<feature type="transmembrane region" description="Helical" evidence="8">
    <location>
        <begin position="149"/>
        <end position="175"/>
    </location>
</feature>
<sequence>MRRLALIAVFAVAMSGAAIADIVTGPSGLSLAEFFGAVFHPALADPTTAVIVWSVRLPYAAMALLVGAALSLSGAEMQTILDNPLASPFTLGVSSAAAVGASTAVVFHLSLPGLPQSWAVSALAFAFAFGSVLLLQATTRISGAGKETLVLLGIALVFSCQALVALLQLIAPIDVLQQLVFWMLGSVARATWDKIAILAAVLLIVMPFSMAAAWRLTVLRLGEDRALSFGVDVRRLRFASLFRISLMSSIAVAFVGPIGFIGLVGPHIARLLVGEDQRFLLPASALVGALLLSLASIVSKIIMPGIIVPVGIVTALVGVPVFISLILRRKS</sequence>
<dbReference type="RefSeq" id="WP_343042636.1">
    <property type="nucleotide sequence ID" value="NZ_JAASQI010000013.1"/>
</dbReference>
<evidence type="ECO:0000256" key="5">
    <source>
        <dbReference type="ARBA" id="ARBA00022692"/>
    </source>
</evidence>
<feature type="transmembrane region" description="Helical" evidence="8">
    <location>
        <begin position="195"/>
        <end position="217"/>
    </location>
</feature>
<evidence type="ECO:0000256" key="2">
    <source>
        <dbReference type="ARBA" id="ARBA00007935"/>
    </source>
</evidence>
<proteinExistence type="inferred from homology"/>
<feature type="transmembrane region" description="Helical" evidence="8">
    <location>
        <begin position="89"/>
        <end position="111"/>
    </location>
</feature>
<keyword evidence="4" id="KW-1003">Cell membrane</keyword>
<dbReference type="EMBL" id="JAASQI010000013">
    <property type="protein sequence ID" value="NIJ60118.1"/>
    <property type="molecule type" value="Genomic_DNA"/>
</dbReference>
<evidence type="ECO:0000256" key="7">
    <source>
        <dbReference type="ARBA" id="ARBA00023136"/>
    </source>
</evidence>
<keyword evidence="11" id="KW-1185">Reference proteome</keyword>
<feature type="chain" id="PRO_5045342441" evidence="9">
    <location>
        <begin position="21"/>
        <end position="331"/>
    </location>
</feature>
<evidence type="ECO:0000256" key="6">
    <source>
        <dbReference type="ARBA" id="ARBA00022989"/>
    </source>
</evidence>
<comment type="similarity">
    <text evidence="2">Belongs to the binding-protein-dependent transport system permease family. FecCD subfamily.</text>
</comment>
<dbReference type="SUPFAM" id="SSF81345">
    <property type="entry name" value="ABC transporter involved in vitamin B12 uptake, BtuC"/>
    <property type="match status" value="1"/>
</dbReference>
<dbReference type="PANTHER" id="PTHR30472:SF25">
    <property type="entry name" value="ABC TRANSPORTER PERMEASE PROTEIN MJ0876-RELATED"/>
    <property type="match status" value="1"/>
</dbReference>
<name>A0ABX0V6B1_9HYPH</name>
<feature type="transmembrane region" description="Helical" evidence="8">
    <location>
        <begin position="279"/>
        <end position="299"/>
    </location>
</feature>
<evidence type="ECO:0000256" key="9">
    <source>
        <dbReference type="SAM" id="SignalP"/>
    </source>
</evidence>
<feature type="transmembrane region" description="Helical" evidence="8">
    <location>
        <begin position="238"/>
        <end position="259"/>
    </location>
</feature>
<keyword evidence="9" id="KW-0732">Signal</keyword>
<reference evidence="10 11" key="1">
    <citation type="submission" date="2020-03" db="EMBL/GenBank/DDBJ databases">
        <title>Genomic Encyclopedia of Type Strains, Phase IV (KMG-IV): sequencing the most valuable type-strain genomes for metagenomic binning, comparative biology and taxonomic classification.</title>
        <authorList>
            <person name="Goeker M."/>
        </authorList>
    </citation>
    <scope>NUCLEOTIDE SEQUENCE [LARGE SCALE GENOMIC DNA]</scope>
    <source>
        <strain evidence="10 11">DSM 103870</strain>
    </source>
</reference>
<dbReference type="Gene3D" id="1.10.3470.10">
    <property type="entry name" value="ABC transporter involved in vitamin B12 uptake, BtuC"/>
    <property type="match status" value="1"/>
</dbReference>
<feature type="transmembrane region" description="Helical" evidence="8">
    <location>
        <begin position="57"/>
        <end position="77"/>
    </location>
</feature>
<dbReference type="InterPro" id="IPR037294">
    <property type="entry name" value="ABC_BtuC-like"/>
</dbReference>
<dbReference type="InterPro" id="IPR000522">
    <property type="entry name" value="ABC_transptr_permease_BtuC"/>
</dbReference>
<keyword evidence="5 8" id="KW-0812">Transmembrane</keyword>
<keyword evidence="3" id="KW-0813">Transport</keyword>
<protein>
    <submittedName>
        <fullName evidence="10">Iron complex transport system permease protein</fullName>
    </submittedName>
</protein>
<evidence type="ECO:0000313" key="11">
    <source>
        <dbReference type="Proteomes" id="UP001429580"/>
    </source>
</evidence>
<evidence type="ECO:0000256" key="1">
    <source>
        <dbReference type="ARBA" id="ARBA00004651"/>
    </source>
</evidence>
<keyword evidence="6 8" id="KW-1133">Transmembrane helix</keyword>
<dbReference type="Pfam" id="PF01032">
    <property type="entry name" value="FecCD"/>
    <property type="match status" value="1"/>
</dbReference>